<comment type="domain">
    <text evidence="17">Consists of two distinct domains; an N-terminal heme-containing oxygen-binding domain and a C-terminal reductase domain with binding sites for FAD and NAD(P)H.</text>
</comment>
<keyword evidence="4 17" id="KW-0216">Detoxification</keyword>
<keyword evidence="6 17" id="KW-0561">Oxygen transport</keyword>
<comment type="catalytic activity">
    <reaction evidence="16 17">
        <text>2 nitric oxide + NADPH + 2 O2 = 2 nitrate + NADP(+) + H(+)</text>
        <dbReference type="Rhea" id="RHEA:19465"/>
        <dbReference type="ChEBI" id="CHEBI:15378"/>
        <dbReference type="ChEBI" id="CHEBI:15379"/>
        <dbReference type="ChEBI" id="CHEBI:16480"/>
        <dbReference type="ChEBI" id="CHEBI:17632"/>
        <dbReference type="ChEBI" id="CHEBI:57783"/>
        <dbReference type="ChEBI" id="CHEBI:58349"/>
        <dbReference type="EC" id="1.14.12.17"/>
    </reaction>
</comment>
<dbReference type="RefSeq" id="WP_043207815.1">
    <property type="nucleotide sequence ID" value="NZ_CAJGUP010000096.1"/>
</dbReference>
<keyword evidence="23" id="KW-1185">Reference proteome</keyword>
<evidence type="ECO:0000256" key="9">
    <source>
        <dbReference type="ARBA" id="ARBA00022827"/>
    </source>
</evidence>
<evidence type="ECO:0000313" key="20">
    <source>
        <dbReference type="EMBL" id="ANY15877.1"/>
    </source>
</evidence>
<reference evidence="21 22" key="1">
    <citation type="submission" date="2015-09" db="EMBL/GenBank/DDBJ databases">
        <authorList>
            <person name="Jackson K.R."/>
            <person name="Lunt B.L."/>
            <person name="Fisher J.N.B."/>
            <person name="Gardner A.V."/>
            <person name="Bailey M.E."/>
            <person name="Deus L.M."/>
            <person name="Earl A.S."/>
            <person name="Gibby P.D."/>
            <person name="Hartmann K.A."/>
            <person name="Liu J.E."/>
            <person name="Manci A.M."/>
            <person name="Nielsen D.A."/>
            <person name="Solomon M.B."/>
            <person name="Breakwell D.P."/>
            <person name="Burnett S.H."/>
            <person name="Grose J.H."/>
        </authorList>
    </citation>
    <scope>NUCLEOTIDE SEQUENCE [LARGE SCALE GENOMIC DNA]</scope>
    <source>
        <strain evidence="21 22">2789STDY5608636</strain>
    </source>
</reference>
<dbReference type="Gene3D" id="2.40.30.10">
    <property type="entry name" value="Translation factors"/>
    <property type="match status" value="1"/>
</dbReference>
<dbReference type="NCBIfam" id="NF009805">
    <property type="entry name" value="PRK13289.1"/>
    <property type="match status" value="1"/>
</dbReference>
<dbReference type="InterPro" id="IPR012292">
    <property type="entry name" value="Globin/Proto"/>
</dbReference>
<protein>
    <recommendedName>
        <fullName evidence="17">Flavohemoprotein</fullName>
    </recommendedName>
    <alternativeName>
        <fullName evidence="17">Flavohemoglobin</fullName>
    </alternativeName>
    <alternativeName>
        <fullName evidence="17">Hemoglobin-like protein</fullName>
    </alternativeName>
    <alternativeName>
        <fullName evidence="17">Nitric oxide dioxygenase</fullName>
        <shortName evidence="17">NO oxygenase</shortName>
        <shortName evidence="17">NOD</shortName>
        <ecNumber evidence="17">1.14.12.17</ecNumber>
    </alternativeName>
</protein>
<dbReference type="Pfam" id="PF00175">
    <property type="entry name" value="NAD_binding_1"/>
    <property type="match status" value="1"/>
</dbReference>
<feature type="site" description="Influences the redox potential of the prosthetic heme and FAD groups" evidence="17">
    <location>
        <position position="399"/>
    </location>
</feature>
<dbReference type="InterPro" id="IPR008333">
    <property type="entry name" value="Cbr1-like_FAD-bd_dom"/>
</dbReference>
<evidence type="ECO:0000256" key="3">
    <source>
        <dbReference type="ARBA" id="ARBA00022448"/>
    </source>
</evidence>
<dbReference type="SUPFAM" id="SSF63380">
    <property type="entry name" value="Riboflavin synthase domain-like"/>
    <property type="match status" value="1"/>
</dbReference>
<feature type="binding site" evidence="17">
    <location>
        <begin position="275"/>
        <end position="280"/>
    </location>
    <ligand>
        <name>NADP(+)</name>
        <dbReference type="ChEBI" id="CHEBI:58349"/>
    </ligand>
</feature>
<dbReference type="PANTHER" id="PTHR43396">
    <property type="entry name" value="FLAVOHEMOPROTEIN"/>
    <property type="match status" value="1"/>
</dbReference>
<reference evidence="20 23" key="2">
    <citation type="submission" date="2016-07" db="EMBL/GenBank/DDBJ databases">
        <title>Complete genome sequences of Bordetella pseudohinzii.</title>
        <authorList>
            <person name="Spilker T."/>
            <person name="Darrah R."/>
            <person name="LiPuma J.J."/>
        </authorList>
    </citation>
    <scope>NUCLEOTIDE SEQUENCE [LARGE SCALE GENOMIC DNA]</scope>
    <source>
        <strain evidence="20 23">HI4681</strain>
    </source>
</reference>
<feature type="domain" description="Globin" evidence="18">
    <location>
        <begin position="1"/>
        <end position="138"/>
    </location>
</feature>
<proteinExistence type="inferred from homology"/>
<evidence type="ECO:0000256" key="15">
    <source>
        <dbReference type="ARBA" id="ARBA00048649"/>
    </source>
</evidence>
<keyword evidence="21" id="KW-0223">Dioxygenase</keyword>
<dbReference type="InterPro" id="IPR000971">
    <property type="entry name" value="Globin"/>
</dbReference>
<feature type="site" description="Influences the redox potential of the prosthetic heme and FAD groups" evidence="17">
    <location>
        <position position="84"/>
    </location>
</feature>
<evidence type="ECO:0000256" key="4">
    <source>
        <dbReference type="ARBA" id="ARBA00022575"/>
    </source>
</evidence>
<evidence type="ECO:0000259" key="19">
    <source>
        <dbReference type="PROSITE" id="PS51384"/>
    </source>
</evidence>
<evidence type="ECO:0000256" key="5">
    <source>
        <dbReference type="ARBA" id="ARBA00022617"/>
    </source>
</evidence>
<evidence type="ECO:0000256" key="10">
    <source>
        <dbReference type="ARBA" id="ARBA00022857"/>
    </source>
</evidence>
<evidence type="ECO:0000256" key="8">
    <source>
        <dbReference type="ARBA" id="ARBA00022723"/>
    </source>
</evidence>
<keyword evidence="7 17" id="KW-0285">Flavoprotein</keyword>
<accession>A0A0M7CXE7</accession>
<keyword evidence="12 17" id="KW-0408">Iron</keyword>
<dbReference type="FunFam" id="2.40.30.10:FF:000034">
    <property type="entry name" value="Flavohemoprotein"/>
    <property type="match status" value="1"/>
</dbReference>
<dbReference type="InterPro" id="IPR017938">
    <property type="entry name" value="Riboflavin_synthase-like_b-brl"/>
</dbReference>
<dbReference type="EMBL" id="CP016440">
    <property type="protein sequence ID" value="ANY15877.1"/>
    <property type="molecule type" value="Genomic_DNA"/>
</dbReference>
<dbReference type="Gene3D" id="1.10.490.10">
    <property type="entry name" value="Globins"/>
    <property type="match status" value="1"/>
</dbReference>
<evidence type="ECO:0000256" key="16">
    <source>
        <dbReference type="ARBA" id="ARBA00049433"/>
    </source>
</evidence>
<comment type="cofactor">
    <cofactor evidence="17">
        <name>heme b</name>
        <dbReference type="ChEBI" id="CHEBI:60344"/>
    </cofactor>
    <text evidence="17">Binds 1 heme b (iron(II)-protoporphyrin IX) group per subunit.</text>
</comment>
<evidence type="ECO:0000256" key="13">
    <source>
        <dbReference type="ARBA" id="ARBA00023027"/>
    </source>
</evidence>
<dbReference type="GO" id="GO:0071949">
    <property type="term" value="F:FAD binding"/>
    <property type="evidence" value="ECO:0007669"/>
    <property type="project" value="InterPro"/>
</dbReference>
<feature type="region of interest" description="Reductase" evidence="17">
    <location>
        <begin position="149"/>
        <end position="408"/>
    </location>
</feature>
<dbReference type="PROSITE" id="PS51384">
    <property type="entry name" value="FAD_FR"/>
    <property type="match status" value="1"/>
</dbReference>
<dbReference type="Pfam" id="PF00970">
    <property type="entry name" value="FAD_binding_6"/>
    <property type="match status" value="1"/>
</dbReference>
<keyword evidence="9 17" id="KW-0274">FAD</keyword>
<keyword evidence="10 17" id="KW-0521">NADP</keyword>
<dbReference type="Proteomes" id="UP000092950">
    <property type="component" value="Chromosome"/>
</dbReference>
<dbReference type="KEGG" id="bpdz:BBN53_08190"/>
<keyword evidence="13 17" id="KW-0520">NAD</keyword>
<gene>
    <name evidence="21" type="primary">hmp_1</name>
    <name evidence="17" type="synonym">hmp</name>
    <name evidence="20" type="ORF">BBN53_08190</name>
    <name evidence="21" type="ORF">ERS370011_00649</name>
</gene>
<keyword evidence="8 17" id="KW-0479">Metal-binding</keyword>
<evidence type="ECO:0000256" key="14">
    <source>
        <dbReference type="ARBA" id="ARBA00025094"/>
    </source>
</evidence>
<dbReference type="PROSITE" id="PS01033">
    <property type="entry name" value="GLOBIN"/>
    <property type="match status" value="1"/>
</dbReference>
<dbReference type="GO" id="GO:0019825">
    <property type="term" value="F:oxygen binding"/>
    <property type="evidence" value="ECO:0007669"/>
    <property type="project" value="InterPro"/>
</dbReference>
<dbReference type="InterPro" id="IPR017927">
    <property type="entry name" value="FAD-bd_FR_type"/>
</dbReference>
<dbReference type="GO" id="GO:0009636">
    <property type="term" value="P:response to toxic substance"/>
    <property type="evidence" value="ECO:0007669"/>
    <property type="project" value="UniProtKB-KW"/>
</dbReference>
<dbReference type="Pfam" id="PF00042">
    <property type="entry name" value="Globin"/>
    <property type="match status" value="1"/>
</dbReference>
<feature type="active site" description="Charge relay system" evidence="17">
    <location>
        <position position="95"/>
    </location>
</feature>
<dbReference type="PANTHER" id="PTHR43396:SF3">
    <property type="entry name" value="FLAVOHEMOPROTEIN"/>
    <property type="match status" value="1"/>
</dbReference>
<dbReference type="EC" id="1.14.12.17" evidence="17"/>
<comment type="caution">
    <text evidence="17">Lacks conserved residue(s) required for the propagation of feature annotation.</text>
</comment>
<dbReference type="FunFam" id="3.40.50.80:FF:000010">
    <property type="entry name" value="Flavohemoprotein"/>
    <property type="match status" value="1"/>
</dbReference>
<dbReference type="InterPro" id="IPR001433">
    <property type="entry name" value="OxRdtase_FAD/NAD-bd"/>
</dbReference>
<dbReference type="Proteomes" id="UP000053096">
    <property type="component" value="Unassembled WGS sequence"/>
</dbReference>
<feature type="active site" description="Charge relay system" evidence="17">
    <location>
        <position position="137"/>
    </location>
</feature>
<evidence type="ECO:0000256" key="17">
    <source>
        <dbReference type="HAMAP-Rule" id="MF_01252"/>
    </source>
</evidence>
<keyword evidence="5 17" id="KW-0349">Heme</keyword>
<name>A0A0J6BTE1_9BORD</name>
<dbReference type="CDD" id="cd06184">
    <property type="entry name" value="flavohem_like_fad_nad_binding"/>
    <property type="match status" value="1"/>
</dbReference>
<evidence type="ECO:0000259" key="18">
    <source>
        <dbReference type="PROSITE" id="PS01033"/>
    </source>
</evidence>
<dbReference type="SUPFAM" id="SSF46458">
    <property type="entry name" value="Globin-like"/>
    <property type="match status" value="1"/>
</dbReference>
<evidence type="ECO:0000256" key="1">
    <source>
        <dbReference type="ARBA" id="ARBA00006401"/>
    </source>
</evidence>
<sequence>MLSATVRELVKSTAPVLKTHGEALTRHFYARMFQGNPELKQIFNQGHQQSGQQQQALAMAVAAYAEHIDDPSVLGPVLERIAHKHVSLGIRPEHYAIVGKHLLASIREVLGEAASDALIDAWAAAYGQLADVLVGLEAQLYAASAGKDGGWTGWRGFKVVGKVPESAEITSFYLRPADGGAVPDFRPGQYLSVRLYIPELGLMQPRQYSLSDAPGKDSLRISVKREPAGTGPAGRVSNRLHDHIQEGDVLDVAPPQGDFVLNTEGDTPVVMISGGVGITPMMSMLNALLQRQKDGGPARELRFVHACRAASAHAMRDTVAEAARRHPNVRRHVFYEQVGEGDRQGVDYDHAGRIDWQRIAGDVVLPEADYYLCGPLPFMRAQHQALSALGVPAGRIHAEAFGTGGPGC</sequence>
<comment type="cofactor">
    <cofactor evidence="17">
        <name>FAD</name>
        <dbReference type="ChEBI" id="CHEBI:57692"/>
    </cofactor>
    <text evidence="17">Binds 1 FAD per subunit.</text>
</comment>
<feature type="binding site" description="proximal binding residue" evidence="17">
    <location>
        <position position="85"/>
    </location>
    <ligand>
        <name>heme b</name>
        <dbReference type="ChEBI" id="CHEBI:60344"/>
    </ligand>
    <ligandPart>
        <name>Fe</name>
        <dbReference type="ChEBI" id="CHEBI:18248"/>
    </ligandPart>
</feature>
<feature type="site" description="Involved in heme-bound ligand stabilization and O-O bond activation" evidence="17">
    <location>
        <position position="29"/>
    </location>
</feature>
<dbReference type="GO" id="GO:0005344">
    <property type="term" value="F:oxygen carrier activity"/>
    <property type="evidence" value="ECO:0007669"/>
    <property type="project" value="UniProtKB-UniRule"/>
</dbReference>
<dbReference type="GO" id="GO:0046872">
    <property type="term" value="F:metal ion binding"/>
    <property type="evidence" value="ECO:0007669"/>
    <property type="project" value="UniProtKB-KW"/>
</dbReference>
<dbReference type="HAMAP" id="MF_01252">
    <property type="entry name" value="Hmp"/>
    <property type="match status" value="1"/>
</dbReference>
<dbReference type="InterPro" id="IPR023950">
    <property type="entry name" value="Hmp"/>
</dbReference>
<accession>A0A0J6BTE1</accession>
<evidence type="ECO:0000256" key="12">
    <source>
        <dbReference type="ARBA" id="ARBA00023004"/>
    </source>
</evidence>
<comment type="catalytic activity">
    <reaction evidence="15 17">
        <text>2 nitric oxide + NADH + 2 O2 = 2 nitrate + NAD(+) + H(+)</text>
        <dbReference type="Rhea" id="RHEA:19469"/>
        <dbReference type="ChEBI" id="CHEBI:15378"/>
        <dbReference type="ChEBI" id="CHEBI:15379"/>
        <dbReference type="ChEBI" id="CHEBI:16480"/>
        <dbReference type="ChEBI" id="CHEBI:17632"/>
        <dbReference type="ChEBI" id="CHEBI:57540"/>
        <dbReference type="ChEBI" id="CHEBI:57945"/>
        <dbReference type="EC" id="1.14.12.17"/>
    </reaction>
</comment>
<evidence type="ECO:0000313" key="21">
    <source>
        <dbReference type="EMBL" id="CUI44665.1"/>
    </source>
</evidence>
<dbReference type="GO" id="GO:0071500">
    <property type="term" value="P:cellular response to nitrosative stress"/>
    <property type="evidence" value="ECO:0007669"/>
    <property type="project" value="TreeGrafter"/>
</dbReference>
<evidence type="ECO:0000313" key="22">
    <source>
        <dbReference type="Proteomes" id="UP000053096"/>
    </source>
</evidence>
<evidence type="ECO:0000256" key="6">
    <source>
        <dbReference type="ARBA" id="ARBA00022621"/>
    </source>
</evidence>
<dbReference type="FunFam" id="1.10.490.10:FF:000003">
    <property type="entry name" value="Flavohemoprotein"/>
    <property type="match status" value="1"/>
</dbReference>
<dbReference type="Gene3D" id="3.40.50.80">
    <property type="entry name" value="Nucleotide-binding domain of ferredoxin-NADP reductase (FNR) module"/>
    <property type="match status" value="1"/>
</dbReference>
<evidence type="ECO:0000256" key="7">
    <source>
        <dbReference type="ARBA" id="ARBA00022630"/>
    </source>
</evidence>
<feature type="binding site" evidence="17">
    <location>
        <position position="190"/>
    </location>
    <ligand>
        <name>FAD</name>
        <dbReference type="ChEBI" id="CHEBI:57692"/>
    </ligand>
</feature>
<dbReference type="GO" id="GO:0008941">
    <property type="term" value="F:nitric oxide dioxygenase NAD(P)H activity"/>
    <property type="evidence" value="ECO:0007669"/>
    <property type="project" value="UniProtKB-UniRule"/>
</dbReference>
<dbReference type="EMBL" id="CYTV01000001">
    <property type="protein sequence ID" value="CUI44665.1"/>
    <property type="molecule type" value="Genomic_DNA"/>
</dbReference>
<evidence type="ECO:0000313" key="23">
    <source>
        <dbReference type="Proteomes" id="UP000092950"/>
    </source>
</evidence>
<comment type="similarity">
    <text evidence="1 17">In the C-terminal section; belongs to the flavoprotein pyridine nucleotide cytochrome reductase family.</text>
</comment>
<dbReference type="GO" id="GO:0046210">
    <property type="term" value="P:nitric oxide catabolic process"/>
    <property type="evidence" value="ECO:0007669"/>
    <property type="project" value="TreeGrafter"/>
</dbReference>
<feature type="binding site" evidence="17">
    <location>
        <begin position="206"/>
        <end position="209"/>
    </location>
    <ligand>
        <name>FAD</name>
        <dbReference type="ChEBI" id="CHEBI:57692"/>
    </ligand>
</feature>
<evidence type="ECO:0000256" key="2">
    <source>
        <dbReference type="ARBA" id="ARBA00008414"/>
    </source>
</evidence>
<dbReference type="OrthoDB" id="9801223at2"/>
<comment type="similarity">
    <text evidence="2 17">Belongs to the globin family. Two-domain flavohemoproteins subfamily.</text>
</comment>
<organism evidence="21 22">
    <name type="scientific">Bordetella pseudohinzii</name>
    <dbReference type="NCBI Taxonomy" id="1331258"/>
    <lineage>
        <taxon>Bacteria</taxon>
        <taxon>Pseudomonadati</taxon>
        <taxon>Pseudomonadota</taxon>
        <taxon>Betaproteobacteria</taxon>
        <taxon>Burkholderiales</taxon>
        <taxon>Alcaligenaceae</taxon>
        <taxon>Bordetella</taxon>
    </lineage>
</organism>
<dbReference type="PRINTS" id="PR00410">
    <property type="entry name" value="PHEHYDRXLASE"/>
</dbReference>
<dbReference type="InterPro" id="IPR039261">
    <property type="entry name" value="FNR_nucleotide-bd"/>
</dbReference>
<feature type="domain" description="FAD-binding FR-type" evidence="19">
    <location>
        <begin position="152"/>
        <end position="262"/>
    </location>
</feature>
<keyword evidence="11 17" id="KW-0560">Oxidoreductase</keyword>
<evidence type="ECO:0000256" key="11">
    <source>
        <dbReference type="ARBA" id="ARBA00023002"/>
    </source>
</evidence>
<dbReference type="GO" id="GO:0020037">
    <property type="term" value="F:heme binding"/>
    <property type="evidence" value="ECO:0007669"/>
    <property type="project" value="InterPro"/>
</dbReference>
<dbReference type="InterPro" id="IPR009050">
    <property type="entry name" value="Globin-like_sf"/>
</dbReference>
<dbReference type="SUPFAM" id="SSF52343">
    <property type="entry name" value="Ferredoxin reductase-like, C-terminal NADP-linked domain"/>
    <property type="match status" value="1"/>
</dbReference>
<keyword evidence="3 17" id="KW-0813">Transport</keyword>
<dbReference type="AlphaFoldDB" id="A0A0J6BTE1"/>
<comment type="function">
    <text evidence="14 17">Is involved in NO detoxification in an aerobic process, termed nitric oxide dioxygenase (NOD) reaction that utilizes O(2) and NAD(P)H to convert NO to nitrate, which protects the bacterium from various noxious nitrogen compounds. Therefore, plays a central role in the inducible response to nitrosative stress.</text>
</comment>